<feature type="transmembrane region" description="Helical" evidence="5">
    <location>
        <begin position="104"/>
        <end position="127"/>
    </location>
</feature>
<sequence length="218" mass="23349">MQAVVAAVALAHATPRWLLALTVVCLLALRGCGLSVPAALAEYRGVLPFLLVAPLLGALRLGPPWVDPAAAIDPLLSVYRTLLLLALAAAYVHTTPPRDSRAAVAWLLPGTVGRYCALGVSLVFRFLPLLQSDLRRLRAASWVRLGDERRVDRRVAHLAIGALARAFRRADALALALRARCLSWNPTPPALAFEWRDYAVLCVAAGIVAAAALSLTTR</sequence>
<evidence type="ECO:0000313" key="7">
    <source>
        <dbReference type="Proteomes" id="UP000016986"/>
    </source>
</evidence>
<dbReference type="InterPro" id="IPR003339">
    <property type="entry name" value="ABC/ECF_trnsptr_transmembrane"/>
</dbReference>
<accession>U3A0U2</accession>
<dbReference type="EMBL" id="BATA01000001">
    <property type="protein sequence ID" value="GAD51264.1"/>
    <property type="molecule type" value="Genomic_DNA"/>
</dbReference>
<gene>
    <name evidence="6" type="ORF">MBEHAL_0024</name>
</gene>
<proteinExistence type="predicted"/>
<evidence type="ECO:0000256" key="4">
    <source>
        <dbReference type="ARBA" id="ARBA00023136"/>
    </source>
</evidence>
<organism evidence="6 7">
    <name type="scientific">Halarchaeum acidiphilum MH1-52-1</name>
    <dbReference type="NCBI Taxonomy" id="1261545"/>
    <lineage>
        <taxon>Archaea</taxon>
        <taxon>Methanobacteriati</taxon>
        <taxon>Methanobacteriota</taxon>
        <taxon>Stenosarchaea group</taxon>
        <taxon>Halobacteria</taxon>
        <taxon>Halobacteriales</taxon>
        <taxon>Halobacteriaceae</taxon>
    </lineage>
</organism>
<keyword evidence="7" id="KW-1185">Reference proteome</keyword>
<keyword evidence="4 5" id="KW-0472">Membrane</keyword>
<name>U3A0U2_9EURY</name>
<evidence type="ECO:0000256" key="1">
    <source>
        <dbReference type="ARBA" id="ARBA00004141"/>
    </source>
</evidence>
<evidence type="ECO:0000313" key="6">
    <source>
        <dbReference type="EMBL" id="GAD51264.1"/>
    </source>
</evidence>
<dbReference type="AlphaFoldDB" id="U3A0U2"/>
<keyword evidence="2 5" id="KW-0812">Transmembrane</keyword>
<evidence type="ECO:0000256" key="5">
    <source>
        <dbReference type="SAM" id="Phobius"/>
    </source>
</evidence>
<evidence type="ECO:0000256" key="2">
    <source>
        <dbReference type="ARBA" id="ARBA00022692"/>
    </source>
</evidence>
<dbReference type="eggNOG" id="arCOG02250">
    <property type="taxonomic scope" value="Archaea"/>
</dbReference>
<reference evidence="6 7" key="1">
    <citation type="submission" date="2013-09" db="EMBL/GenBank/DDBJ databases">
        <title>Whole genome sequencing of Halarchaeum acidiphilum strain MH1-52-1.</title>
        <authorList>
            <person name="Shimane Y."/>
            <person name="Minegishi H."/>
            <person name="Nishi S."/>
            <person name="Echigo A."/>
            <person name="Shuto A."/>
            <person name="Konishi M."/>
            <person name="Ito T."/>
            <person name="Ohkuma M."/>
            <person name="Ohta Y."/>
            <person name="Nagano Y."/>
            <person name="Tsubouchi T."/>
            <person name="Mori K."/>
            <person name="Usui K."/>
            <person name="Kamekura M."/>
            <person name="Usami R."/>
            <person name="Takaki Y."/>
            <person name="Hatada Y."/>
        </authorList>
    </citation>
    <scope>NUCLEOTIDE SEQUENCE [LARGE SCALE GENOMIC DNA]</scope>
    <source>
        <strain evidence="6 7">JCM 16109</strain>
    </source>
</reference>
<keyword evidence="3 5" id="KW-1133">Transmembrane helix</keyword>
<dbReference type="Proteomes" id="UP000016986">
    <property type="component" value="Unassembled WGS sequence"/>
</dbReference>
<feature type="transmembrane region" description="Helical" evidence="5">
    <location>
        <begin position="65"/>
        <end position="92"/>
    </location>
</feature>
<dbReference type="GO" id="GO:0005886">
    <property type="term" value="C:plasma membrane"/>
    <property type="evidence" value="ECO:0007669"/>
    <property type="project" value="UniProtKB-ARBA"/>
</dbReference>
<protein>
    <submittedName>
        <fullName evidence="6">Uncharacterized protein</fullName>
    </submittedName>
</protein>
<feature type="transmembrane region" description="Helical" evidence="5">
    <location>
        <begin position="198"/>
        <end position="216"/>
    </location>
</feature>
<comment type="subcellular location">
    <subcellularLocation>
        <location evidence="1">Membrane</location>
        <topology evidence="1">Multi-pass membrane protein</topology>
    </subcellularLocation>
</comment>
<evidence type="ECO:0000256" key="3">
    <source>
        <dbReference type="ARBA" id="ARBA00022989"/>
    </source>
</evidence>
<comment type="caution">
    <text evidence="6">The sequence shown here is derived from an EMBL/GenBank/DDBJ whole genome shotgun (WGS) entry which is preliminary data.</text>
</comment>
<dbReference type="Pfam" id="PF02361">
    <property type="entry name" value="CbiQ"/>
    <property type="match status" value="1"/>
</dbReference>